<feature type="signal peptide" evidence="1">
    <location>
        <begin position="1"/>
        <end position="19"/>
    </location>
</feature>
<name>A0A285ZZU3_9SPHI</name>
<dbReference type="Proteomes" id="UP000219281">
    <property type="component" value="Unassembled WGS sequence"/>
</dbReference>
<accession>A0A285ZZU3</accession>
<keyword evidence="1" id="KW-0732">Signal</keyword>
<evidence type="ECO:0000313" key="3">
    <source>
        <dbReference type="Proteomes" id="UP000219281"/>
    </source>
</evidence>
<dbReference type="AlphaFoldDB" id="A0A285ZZU3"/>
<organism evidence="2 3">
    <name type="scientific">Pedobacter xixiisoli</name>
    <dbReference type="NCBI Taxonomy" id="1476464"/>
    <lineage>
        <taxon>Bacteria</taxon>
        <taxon>Pseudomonadati</taxon>
        <taxon>Bacteroidota</taxon>
        <taxon>Sphingobacteriia</taxon>
        <taxon>Sphingobacteriales</taxon>
        <taxon>Sphingobacteriaceae</taxon>
        <taxon>Pedobacter</taxon>
    </lineage>
</organism>
<proteinExistence type="predicted"/>
<protein>
    <submittedName>
        <fullName evidence="2">Uncharacterized protein</fullName>
    </submittedName>
</protein>
<keyword evidence="3" id="KW-1185">Reference proteome</keyword>
<gene>
    <name evidence="2" type="ORF">SAMN06297358_2140</name>
</gene>
<dbReference type="EMBL" id="OCMT01000002">
    <property type="protein sequence ID" value="SOD15164.1"/>
    <property type="molecule type" value="Genomic_DNA"/>
</dbReference>
<feature type="chain" id="PRO_5012312499" evidence="1">
    <location>
        <begin position="20"/>
        <end position="128"/>
    </location>
</feature>
<evidence type="ECO:0000313" key="2">
    <source>
        <dbReference type="EMBL" id="SOD15164.1"/>
    </source>
</evidence>
<dbReference type="RefSeq" id="WP_097131701.1">
    <property type="nucleotide sequence ID" value="NZ_OCMT01000002.1"/>
</dbReference>
<evidence type="ECO:0000256" key="1">
    <source>
        <dbReference type="SAM" id="SignalP"/>
    </source>
</evidence>
<reference evidence="3" key="1">
    <citation type="submission" date="2017-09" db="EMBL/GenBank/DDBJ databases">
        <authorList>
            <person name="Varghese N."/>
            <person name="Submissions S."/>
        </authorList>
    </citation>
    <scope>NUCLEOTIDE SEQUENCE [LARGE SCALE GENOMIC DNA]</scope>
    <source>
        <strain evidence="3">CGMCC 1.12803</strain>
    </source>
</reference>
<sequence length="128" mass="13703">MKKYLLTLLTVISSLIALAQSSQSKSEKISFSTHETDTEHRLKASFPAERAERVYAAFTAALGVAKQSSATESTWTGGTYTATVTPTGFKANLDKENASAKEIAKFKQLAAGLHKALGQPQPPQPPAH</sequence>